<keyword evidence="4" id="KW-0012">Acyltransferase</keyword>
<reference evidence="5 6" key="1">
    <citation type="submission" date="2015-10" db="EMBL/GenBank/DDBJ databases">
        <title>The world's first case of liver abscess caused by Pannonibacter phragmitetus.</title>
        <authorList>
            <person name="Ming D."/>
            <person name="Wang M."/>
            <person name="Zhou Y."/>
            <person name="Jiang T."/>
            <person name="Hu S."/>
        </authorList>
    </citation>
    <scope>NUCLEOTIDE SEQUENCE [LARGE SCALE GENOMIC DNA]</scope>
    <source>
        <strain evidence="5 6">31801</strain>
    </source>
</reference>
<evidence type="ECO:0000256" key="4">
    <source>
        <dbReference type="ARBA" id="ARBA00023315"/>
    </source>
</evidence>
<dbReference type="GO" id="GO:0016746">
    <property type="term" value="F:acyltransferase activity"/>
    <property type="evidence" value="ECO:0007669"/>
    <property type="project" value="UniProtKB-KW"/>
</dbReference>
<evidence type="ECO:0000256" key="2">
    <source>
        <dbReference type="ARBA" id="ARBA00022679"/>
    </source>
</evidence>
<dbReference type="PANTHER" id="PTHR43300">
    <property type="entry name" value="ACETYLTRANSFERASE"/>
    <property type="match status" value="1"/>
</dbReference>
<keyword evidence="6" id="KW-1185">Reference proteome</keyword>
<dbReference type="eggNOG" id="COG0110">
    <property type="taxonomic scope" value="Bacteria"/>
</dbReference>
<dbReference type="AlphaFoldDB" id="A0A0U3MXB2"/>
<gene>
    <name evidence="5" type="ORF">APZ00_19635</name>
</gene>
<dbReference type="InterPro" id="IPR017694">
    <property type="entry name" value="Phosphonate_tfrase_rpt"/>
</dbReference>
<proteinExistence type="inferred from homology"/>
<dbReference type="STRING" id="121719.APZ00_19635"/>
<evidence type="ECO:0000313" key="6">
    <source>
        <dbReference type="Proteomes" id="UP000064921"/>
    </source>
</evidence>
<dbReference type="InterPro" id="IPR050179">
    <property type="entry name" value="Trans_hexapeptide_repeat"/>
</dbReference>
<dbReference type="InterPro" id="IPR018357">
    <property type="entry name" value="Hexapep_transf_CS"/>
</dbReference>
<dbReference type="CDD" id="cd03349">
    <property type="entry name" value="LbH_XAT"/>
    <property type="match status" value="1"/>
</dbReference>
<accession>A0A0U3MXB2</accession>
<dbReference type="PROSITE" id="PS00101">
    <property type="entry name" value="HEXAPEP_TRANSFERASES"/>
    <property type="match status" value="1"/>
</dbReference>
<dbReference type="RefSeq" id="WP_058899934.1">
    <property type="nucleotide sequence ID" value="NZ_CP013068.1"/>
</dbReference>
<evidence type="ECO:0000256" key="1">
    <source>
        <dbReference type="ARBA" id="ARBA00007274"/>
    </source>
</evidence>
<dbReference type="Proteomes" id="UP000064921">
    <property type="component" value="Chromosome"/>
</dbReference>
<dbReference type="PANTHER" id="PTHR43300:SF11">
    <property type="entry name" value="ACETYLTRANSFERASE RV3034C-RELATED"/>
    <property type="match status" value="1"/>
</dbReference>
<dbReference type="InterPro" id="IPR001451">
    <property type="entry name" value="Hexapep"/>
</dbReference>
<comment type="similarity">
    <text evidence="1">Belongs to the transferase hexapeptide repeat family.</text>
</comment>
<evidence type="ECO:0000256" key="3">
    <source>
        <dbReference type="ARBA" id="ARBA00022737"/>
    </source>
</evidence>
<keyword evidence="2 5" id="KW-0808">Transferase</keyword>
<dbReference type="Gene3D" id="2.160.10.10">
    <property type="entry name" value="Hexapeptide repeat proteins"/>
    <property type="match status" value="1"/>
</dbReference>
<organism evidence="5 6">
    <name type="scientific">Pannonibacter phragmitetus</name>
    <dbReference type="NCBI Taxonomy" id="121719"/>
    <lineage>
        <taxon>Bacteria</taxon>
        <taxon>Pseudomonadati</taxon>
        <taxon>Pseudomonadota</taxon>
        <taxon>Alphaproteobacteria</taxon>
        <taxon>Hyphomicrobiales</taxon>
        <taxon>Stappiaceae</taxon>
        <taxon>Pannonibacter</taxon>
    </lineage>
</organism>
<evidence type="ECO:0000313" key="5">
    <source>
        <dbReference type="EMBL" id="ALV28983.1"/>
    </source>
</evidence>
<dbReference type="KEGG" id="pphr:APZ00_19635"/>
<dbReference type="EMBL" id="CP013068">
    <property type="protein sequence ID" value="ALV28983.1"/>
    <property type="molecule type" value="Genomic_DNA"/>
</dbReference>
<sequence>MKTLSEAPSIHETATVVDCQIGKWTEIMAHVSMRESSLGDYSYIVKGGNIVWSTIGKFCSIAEGVRINPGNHATWRASQHHFTYRAAQYGLGEDDAEFFQWRKDHWVTIGHDVWIGHGVTVLAGVTVGTGAVIGAGAVVSKDVPPYTIVGGVPARPIKRRFSEAQAEALQAIAWWDWSHDALREALPDIRKLSIDEFIEKYR</sequence>
<dbReference type="NCBIfam" id="TIGR03308">
    <property type="entry name" value="phn_thr-fam"/>
    <property type="match status" value="1"/>
</dbReference>
<keyword evidence="3" id="KW-0677">Repeat</keyword>
<dbReference type="Pfam" id="PF00132">
    <property type="entry name" value="Hexapep"/>
    <property type="match status" value="1"/>
</dbReference>
<protein>
    <submittedName>
        <fullName evidence="5">Chloramphenicol acetyltransferase</fullName>
    </submittedName>
</protein>
<dbReference type="SUPFAM" id="SSF51161">
    <property type="entry name" value="Trimeric LpxA-like enzymes"/>
    <property type="match status" value="1"/>
</dbReference>
<dbReference type="InterPro" id="IPR011004">
    <property type="entry name" value="Trimer_LpxA-like_sf"/>
</dbReference>
<name>A0A0U3MXB2_9HYPH</name>